<dbReference type="RefSeq" id="WP_262397441.1">
    <property type="nucleotide sequence ID" value="NZ_JACRTC010000003.1"/>
</dbReference>
<sequence>MKYSRQRELILDAVREDAVHPTADMIYQKLKKEHPNLSLGTVYRNLNLLSEIGTINKLHVPGMPDRFDGNITPHYHFYCKRCGGVFDLPLSYLGNIDEQVRKETECQVDFHNILFRGTCKECAKITAHVSSGGHTVE</sequence>
<dbReference type="Gene3D" id="3.30.1490.190">
    <property type="match status" value="1"/>
</dbReference>
<comment type="cofactor">
    <cofactor evidence="8">
        <name>Mn(2+)</name>
        <dbReference type="ChEBI" id="CHEBI:29035"/>
    </cofactor>
    <cofactor evidence="8">
        <name>Fe(2+)</name>
        <dbReference type="ChEBI" id="CHEBI:29033"/>
    </cofactor>
    <text evidence="8">Binds 1 Mn(2+) or Fe(2+) ion per subunit.</text>
</comment>
<protein>
    <submittedName>
        <fullName evidence="9">Transcriptional repressor</fullName>
    </submittedName>
</protein>
<dbReference type="CDD" id="cd07153">
    <property type="entry name" value="Fur_like"/>
    <property type="match status" value="1"/>
</dbReference>
<proteinExistence type="inferred from homology"/>
<evidence type="ECO:0000256" key="7">
    <source>
        <dbReference type="PIRSR" id="PIRSR602481-1"/>
    </source>
</evidence>
<evidence type="ECO:0000313" key="9">
    <source>
        <dbReference type="EMBL" id="MBC8570345.1"/>
    </source>
</evidence>
<feature type="binding site" evidence="7">
    <location>
        <position position="122"/>
    </location>
    <ligand>
        <name>Zn(2+)</name>
        <dbReference type="ChEBI" id="CHEBI:29105"/>
    </ligand>
</feature>
<dbReference type="Proteomes" id="UP000660861">
    <property type="component" value="Unassembled WGS sequence"/>
</dbReference>
<dbReference type="SUPFAM" id="SSF46785">
    <property type="entry name" value="Winged helix' DNA-binding domain"/>
    <property type="match status" value="1"/>
</dbReference>
<keyword evidence="8" id="KW-0408">Iron</keyword>
<evidence type="ECO:0000256" key="2">
    <source>
        <dbReference type="ARBA" id="ARBA00022491"/>
    </source>
</evidence>
<evidence type="ECO:0000313" key="10">
    <source>
        <dbReference type="Proteomes" id="UP000660861"/>
    </source>
</evidence>
<dbReference type="GO" id="GO:1900376">
    <property type="term" value="P:regulation of secondary metabolite biosynthetic process"/>
    <property type="evidence" value="ECO:0007669"/>
    <property type="project" value="TreeGrafter"/>
</dbReference>
<dbReference type="PANTHER" id="PTHR33202:SF7">
    <property type="entry name" value="FERRIC UPTAKE REGULATION PROTEIN"/>
    <property type="match status" value="1"/>
</dbReference>
<gene>
    <name evidence="9" type="ORF">H8709_05825</name>
</gene>
<name>A0A926IBQ8_9FIRM</name>
<evidence type="ECO:0000256" key="8">
    <source>
        <dbReference type="PIRSR" id="PIRSR602481-2"/>
    </source>
</evidence>
<feature type="binding site" evidence="7">
    <location>
        <position position="82"/>
    </location>
    <ligand>
        <name>Zn(2+)</name>
        <dbReference type="ChEBI" id="CHEBI:29105"/>
    </ligand>
</feature>
<feature type="binding site" evidence="7">
    <location>
        <position position="119"/>
    </location>
    <ligand>
        <name>Zn(2+)</name>
        <dbReference type="ChEBI" id="CHEBI:29105"/>
    </ligand>
</feature>
<comment type="similarity">
    <text evidence="1">Belongs to the Fur family.</text>
</comment>
<dbReference type="PANTHER" id="PTHR33202">
    <property type="entry name" value="ZINC UPTAKE REGULATION PROTEIN"/>
    <property type="match status" value="1"/>
</dbReference>
<accession>A0A926IBQ8</accession>
<organism evidence="9 10">
    <name type="scientific">Zongyangia hominis</name>
    <dbReference type="NCBI Taxonomy" id="2763677"/>
    <lineage>
        <taxon>Bacteria</taxon>
        <taxon>Bacillati</taxon>
        <taxon>Bacillota</taxon>
        <taxon>Clostridia</taxon>
        <taxon>Eubacteriales</taxon>
        <taxon>Oscillospiraceae</taxon>
        <taxon>Zongyangia</taxon>
    </lineage>
</organism>
<comment type="caution">
    <text evidence="9">The sequence shown here is derived from an EMBL/GenBank/DDBJ whole genome shotgun (WGS) entry which is preliminary data.</text>
</comment>
<dbReference type="InterPro" id="IPR036390">
    <property type="entry name" value="WH_DNA-bd_sf"/>
</dbReference>
<evidence type="ECO:0000256" key="5">
    <source>
        <dbReference type="ARBA" id="ARBA00023125"/>
    </source>
</evidence>
<feature type="binding site" evidence="7">
    <location>
        <position position="79"/>
    </location>
    <ligand>
        <name>Zn(2+)</name>
        <dbReference type="ChEBI" id="CHEBI:29105"/>
    </ligand>
</feature>
<evidence type="ECO:0000256" key="1">
    <source>
        <dbReference type="ARBA" id="ARBA00007957"/>
    </source>
</evidence>
<keyword evidence="6" id="KW-0804">Transcription</keyword>
<dbReference type="InterPro" id="IPR036388">
    <property type="entry name" value="WH-like_DNA-bd_sf"/>
</dbReference>
<dbReference type="Pfam" id="PF01475">
    <property type="entry name" value="FUR"/>
    <property type="match status" value="1"/>
</dbReference>
<keyword evidence="7" id="KW-0479">Metal-binding</keyword>
<dbReference type="GO" id="GO:0045892">
    <property type="term" value="P:negative regulation of DNA-templated transcription"/>
    <property type="evidence" value="ECO:0007669"/>
    <property type="project" value="TreeGrafter"/>
</dbReference>
<dbReference type="EMBL" id="JACRTC010000003">
    <property type="protein sequence ID" value="MBC8570345.1"/>
    <property type="molecule type" value="Genomic_DNA"/>
</dbReference>
<dbReference type="GO" id="GO:0000976">
    <property type="term" value="F:transcription cis-regulatory region binding"/>
    <property type="evidence" value="ECO:0007669"/>
    <property type="project" value="TreeGrafter"/>
</dbReference>
<dbReference type="InterPro" id="IPR043135">
    <property type="entry name" value="Fur_C"/>
</dbReference>
<keyword evidence="4" id="KW-0805">Transcription regulation</keyword>
<keyword evidence="10" id="KW-1185">Reference proteome</keyword>
<comment type="cofactor">
    <cofactor evidence="7">
        <name>Zn(2+)</name>
        <dbReference type="ChEBI" id="CHEBI:29105"/>
    </cofactor>
    <text evidence="7">Binds 1 zinc ion per subunit.</text>
</comment>
<dbReference type="Gene3D" id="1.10.10.10">
    <property type="entry name" value="Winged helix-like DNA-binding domain superfamily/Winged helix DNA-binding domain"/>
    <property type="match status" value="1"/>
</dbReference>
<evidence type="ECO:0000256" key="3">
    <source>
        <dbReference type="ARBA" id="ARBA00022833"/>
    </source>
</evidence>
<evidence type="ECO:0000256" key="6">
    <source>
        <dbReference type="ARBA" id="ARBA00023163"/>
    </source>
</evidence>
<reference evidence="9" key="1">
    <citation type="submission" date="2020-08" db="EMBL/GenBank/DDBJ databases">
        <title>Genome public.</title>
        <authorList>
            <person name="Liu C."/>
            <person name="Sun Q."/>
        </authorList>
    </citation>
    <scope>NUCLEOTIDE SEQUENCE</scope>
    <source>
        <strain evidence="9">NSJ-54</strain>
    </source>
</reference>
<keyword evidence="3 7" id="KW-0862">Zinc</keyword>
<keyword evidence="2" id="KW-0678">Repressor</keyword>
<evidence type="ECO:0000256" key="4">
    <source>
        <dbReference type="ARBA" id="ARBA00023015"/>
    </source>
</evidence>
<dbReference type="AlphaFoldDB" id="A0A926IBQ8"/>
<dbReference type="GO" id="GO:0008270">
    <property type="term" value="F:zinc ion binding"/>
    <property type="evidence" value="ECO:0007669"/>
    <property type="project" value="TreeGrafter"/>
</dbReference>
<dbReference type="InterPro" id="IPR002481">
    <property type="entry name" value="FUR"/>
</dbReference>
<dbReference type="GO" id="GO:0003700">
    <property type="term" value="F:DNA-binding transcription factor activity"/>
    <property type="evidence" value="ECO:0007669"/>
    <property type="project" value="InterPro"/>
</dbReference>
<feature type="binding site" evidence="8">
    <location>
        <position position="111"/>
    </location>
    <ligand>
        <name>Fe cation</name>
        <dbReference type="ChEBI" id="CHEBI:24875"/>
    </ligand>
</feature>
<keyword evidence="5" id="KW-0238">DNA-binding</keyword>